<dbReference type="Proteomes" id="UP000256964">
    <property type="component" value="Unassembled WGS sequence"/>
</dbReference>
<protein>
    <submittedName>
        <fullName evidence="3">Uncharacterized protein</fullName>
    </submittedName>
</protein>
<name>A0A371CVP8_9APHY</name>
<evidence type="ECO:0000256" key="2">
    <source>
        <dbReference type="SAM" id="SignalP"/>
    </source>
</evidence>
<dbReference type="AlphaFoldDB" id="A0A371CVP8"/>
<feature type="region of interest" description="Disordered" evidence="1">
    <location>
        <begin position="327"/>
        <end position="360"/>
    </location>
</feature>
<gene>
    <name evidence="3" type="ORF">OH76DRAFT_1421453</name>
</gene>
<proteinExistence type="predicted"/>
<evidence type="ECO:0000313" key="3">
    <source>
        <dbReference type="EMBL" id="RDX44362.1"/>
    </source>
</evidence>
<keyword evidence="2" id="KW-0732">Signal</keyword>
<evidence type="ECO:0000256" key="1">
    <source>
        <dbReference type="SAM" id="MobiDB-lite"/>
    </source>
</evidence>
<feature type="chain" id="PRO_5016639325" evidence="2">
    <location>
        <begin position="25"/>
        <end position="417"/>
    </location>
</feature>
<feature type="signal peptide" evidence="2">
    <location>
        <begin position="1"/>
        <end position="24"/>
    </location>
</feature>
<reference evidence="3 4" key="1">
    <citation type="journal article" date="2018" name="Biotechnol. Biofuels">
        <title>Integrative visual omics of the white-rot fungus Polyporus brumalis exposes the biotechnological potential of its oxidative enzymes for delignifying raw plant biomass.</title>
        <authorList>
            <person name="Miyauchi S."/>
            <person name="Rancon A."/>
            <person name="Drula E."/>
            <person name="Hage H."/>
            <person name="Chaduli D."/>
            <person name="Favel A."/>
            <person name="Grisel S."/>
            <person name="Henrissat B."/>
            <person name="Herpoel-Gimbert I."/>
            <person name="Ruiz-Duenas F.J."/>
            <person name="Chevret D."/>
            <person name="Hainaut M."/>
            <person name="Lin J."/>
            <person name="Wang M."/>
            <person name="Pangilinan J."/>
            <person name="Lipzen A."/>
            <person name="Lesage-Meessen L."/>
            <person name="Navarro D."/>
            <person name="Riley R."/>
            <person name="Grigoriev I.V."/>
            <person name="Zhou S."/>
            <person name="Raouche S."/>
            <person name="Rosso M.N."/>
        </authorList>
    </citation>
    <scope>NUCLEOTIDE SEQUENCE [LARGE SCALE GENOMIC DNA]</scope>
    <source>
        <strain evidence="3 4">BRFM 1820</strain>
    </source>
</reference>
<sequence>MVRKARTALRVWLLTLIVQAPSSAPHPCIQFLLDVLEQYVRDETAEPPTLQKTKTGNPQLGSVHTTHGIVAAPGFSAKSTFTTPNAESHCRLCAQPGHNWRGPAAILWRTFLVSDWKLAQCGVPGVGRLKPDLVAQRDAAARAAFAEYDLIEEVLPECQRTARFLMLCVRHTLDRLCGSPIAPTIIISLAVHVQQLVLEFWGLLNWIRDVRDVVKNGDYYRTRPWDVLGAHTPDQSEAWRLHYAGIPVWLQQEISYKLVVQLCISQLPRLLEGGDNEGPPTKHLCEGAMFVREGSSSLGLAATVFFLQGDHEVRMIGHGLPAQLVATTSSQTSTSTQPSRRARAQAKKKALTGVQPQPPPPQNLIPARQWYAIEHVQEYAVWSRALQQYYIRKNLLGEFVTIVANEHEWCKFASCSK</sequence>
<dbReference type="EMBL" id="KZ857451">
    <property type="protein sequence ID" value="RDX44362.1"/>
    <property type="molecule type" value="Genomic_DNA"/>
</dbReference>
<organism evidence="3 4">
    <name type="scientific">Lentinus brumalis</name>
    <dbReference type="NCBI Taxonomy" id="2498619"/>
    <lineage>
        <taxon>Eukaryota</taxon>
        <taxon>Fungi</taxon>
        <taxon>Dikarya</taxon>
        <taxon>Basidiomycota</taxon>
        <taxon>Agaricomycotina</taxon>
        <taxon>Agaricomycetes</taxon>
        <taxon>Polyporales</taxon>
        <taxon>Polyporaceae</taxon>
        <taxon>Lentinus</taxon>
    </lineage>
</organism>
<keyword evidence="4" id="KW-1185">Reference proteome</keyword>
<feature type="compositionally biased region" description="Low complexity" evidence="1">
    <location>
        <begin position="327"/>
        <end position="339"/>
    </location>
</feature>
<dbReference type="OrthoDB" id="2643173at2759"/>
<feature type="compositionally biased region" description="Basic residues" evidence="1">
    <location>
        <begin position="340"/>
        <end position="350"/>
    </location>
</feature>
<accession>A0A371CVP8</accession>
<evidence type="ECO:0000313" key="4">
    <source>
        <dbReference type="Proteomes" id="UP000256964"/>
    </source>
</evidence>